<dbReference type="PROSITE" id="PS50137">
    <property type="entry name" value="DS_RBD"/>
    <property type="match status" value="1"/>
</dbReference>
<feature type="compositionally biased region" description="Basic and acidic residues" evidence="2">
    <location>
        <begin position="240"/>
        <end position="249"/>
    </location>
</feature>
<dbReference type="OrthoDB" id="5222339at2759"/>
<keyword evidence="1" id="KW-0694">RNA-binding</keyword>
<dbReference type="Gene3D" id="3.30.160.20">
    <property type="match status" value="1"/>
</dbReference>
<evidence type="ECO:0000259" key="3">
    <source>
        <dbReference type="PROSITE" id="PS50137"/>
    </source>
</evidence>
<dbReference type="CDD" id="cd00048">
    <property type="entry name" value="DSRM_SF"/>
    <property type="match status" value="1"/>
</dbReference>
<dbReference type="SUPFAM" id="SSF54768">
    <property type="entry name" value="dsRNA-binding domain-like"/>
    <property type="match status" value="2"/>
</dbReference>
<feature type="compositionally biased region" description="Basic and acidic residues" evidence="2">
    <location>
        <begin position="501"/>
        <end position="511"/>
    </location>
</feature>
<evidence type="ECO:0000313" key="5">
    <source>
        <dbReference type="Proteomes" id="UP000799423"/>
    </source>
</evidence>
<protein>
    <recommendedName>
        <fullName evidence="3">DRBM domain-containing protein</fullName>
    </recommendedName>
</protein>
<feature type="domain" description="DRBM" evidence="3">
    <location>
        <begin position="254"/>
        <end position="322"/>
    </location>
</feature>
<feature type="compositionally biased region" description="Basic and acidic residues" evidence="2">
    <location>
        <begin position="1"/>
        <end position="10"/>
    </location>
</feature>
<feature type="region of interest" description="Disordered" evidence="2">
    <location>
        <begin position="1"/>
        <end position="42"/>
    </location>
</feature>
<sequence length="525" mass="56042">MISPAEDLKRYLIVPSSPLPTGPTSSPSGDPDPSSRPTGLGILRKQLDSTQNVNMEIDTPTQPTLPGAHTVDDPSKHGVFKIEDFLAQHKAEHDASVRAQEAAAKTAKPSQTAEVVPQLPVKEVKTAADVAPMTPVAVGARSSKHTILLHERYQALALPQPTFIYGGGSDLGWTVEVSFPGLNIKELQGLKADGHFNSKQEAKEAASKLALAVLERMQEEGRIKKAEKLKKSGGIAGGEQQREQEKEAKGSGSNYVGQLLEFQRATASPQPTYTDYQSGTRFACLLSIEGHLTPYGSLTSLHSSKKAARQDAAGHAVAHFKALGVWPEYASPVGGIKKKKLNFGLDAHPVVAGTSSPDVISSSASTRTPAGSGASNPKESFSSRAAQLSATLSLSPPEYIDTPNPSEANFHSVSCYFRSGGPHAGPIGEVRNVFGRKKAKEECARLVVEYLEEVKEKRLEYGREMMRGIGGGTIVGEQALGRAVDGEKLIKSKNIEGQSDNDFRGGDKDSVNDEGFEDAMETLPL</sequence>
<reference evidence="4" key="1">
    <citation type="submission" date="2020-01" db="EMBL/GenBank/DDBJ databases">
        <authorList>
            <consortium name="DOE Joint Genome Institute"/>
            <person name="Haridas S."/>
            <person name="Albert R."/>
            <person name="Binder M."/>
            <person name="Bloem J."/>
            <person name="Labutti K."/>
            <person name="Salamov A."/>
            <person name="Andreopoulos B."/>
            <person name="Baker S.E."/>
            <person name="Barry K."/>
            <person name="Bills G."/>
            <person name="Bluhm B.H."/>
            <person name="Cannon C."/>
            <person name="Castanera R."/>
            <person name="Culley D.E."/>
            <person name="Daum C."/>
            <person name="Ezra D."/>
            <person name="Gonzalez J.B."/>
            <person name="Henrissat B."/>
            <person name="Kuo A."/>
            <person name="Liang C."/>
            <person name="Lipzen A."/>
            <person name="Lutzoni F."/>
            <person name="Magnuson J."/>
            <person name="Mondo S."/>
            <person name="Nolan M."/>
            <person name="Ohm R."/>
            <person name="Pangilinan J."/>
            <person name="Park H.-J."/>
            <person name="Ramirez L."/>
            <person name="Alfaro M."/>
            <person name="Sun H."/>
            <person name="Tritt A."/>
            <person name="Yoshinaga Y."/>
            <person name="Zwiers L.-H."/>
            <person name="Turgeon B.G."/>
            <person name="Goodwin S.B."/>
            <person name="Spatafora J.W."/>
            <person name="Crous P.W."/>
            <person name="Grigoriev I.V."/>
        </authorList>
    </citation>
    <scope>NUCLEOTIDE SEQUENCE</scope>
    <source>
        <strain evidence="4">IPT5</strain>
    </source>
</reference>
<evidence type="ECO:0000256" key="1">
    <source>
        <dbReference type="PROSITE-ProRule" id="PRU00266"/>
    </source>
</evidence>
<feature type="compositionally biased region" description="Low complexity" evidence="2">
    <location>
        <begin position="22"/>
        <end position="32"/>
    </location>
</feature>
<dbReference type="GO" id="GO:0003723">
    <property type="term" value="F:RNA binding"/>
    <property type="evidence" value="ECO:0007669"/>
    <property type="project" value="UniProtKB-UniRule"/>
</dbReference>
<feature type="region of interest" description="Disordered" evidence="2">
    <location>
        <begin position="226"/>
        <end position="250"/>
    </location>
</feature>
<gene>
    <name evidence="4" type="ORF">T440DRAFT_521391</name>
</gene>
<feature type="compositionally biased region" description="Acidic residues" evidence="2">
    <location>
        <begin position="512"/>
        <end position="525"/>
    </location>
</feature>
<dbReference type="EMBL" id="MU006330">
    <property type="protein sequence ID" value="KAF2846972.1"/>
    <property type="molecule type" value="Genomic_DNA"/>
</dbReference>
<dbReference type="InterPro" id="IPR014720">
    <property type="entry name" value="dsRBD_dom"/>
</dbReference>
<dbReference type="AlphaFoldDB" id="A0A6A7AV72"/>
<proteinExistence type="predicted"/>
<keyword evidence="5" id="KW-1185">Reference proteome</keyword>
<evidence type="ECO:0000256" key="2">
    <source>
        <dbReference type="SAM" id="MobiDB-lite"/>
    </source>
</evidence>
<accession>A0A6A7AV72</accession>
<name>A0A6A7AV72_9PLEO</name>
<dbReference type="Proteomes" id="UP000799423">
    <property type="component" value="Unassembled WGS sequence"/>
</dbReference>
<feature type="region of interest" description="Disordered" evidence="2">
    <location>
        <begin position="356"/>
        <end position="387"/>
    </location>
</feature>
<feature type="region of interest" description="Disordered" evidence="2">
    <location>
        <begin position="490"/>
        <end position="525"/>
    </location>
</feature>
<evidence type="ECO:0000313" key="4">
    <source>
        <dbReference type="EMBL" id="KAF2846972.1"/>
    </source>
</evidence>
<organism evidence="4 5">
    <name type="scientific">Plenodomus tracheiphilus IPT5</name>
    <dbReference type="NCBI Taxonomy" id="1408161"/>
    <lineage>
        <taxon>Eukaryota</taxon>
        <taxon>Fungi</taxon>
        <taxon>Dikarya</taxon>
        <taxon>Ascomycota</taxon>
        <taxon>Pezizomycotina</taxon>
        <taxon>Dothideomycetes</taxon>
        <taxon>Pleosporomycetidae</taxon>
        <taxon>Pleosporales</taxon>
        <taxon>Pleosporineae</taxon>
        <taxon>Leptosphaeriaceae</taxon>
        <taxon>Plenodomus</taxon>
    </lineage>
</organism>